<comment type="caution">
    <text evidence="2">The sequence shown here is derived from an EMBL/GenBank/DDBJ whole genome shotgun (WGS) entry which is preliminary data.</text>
</comment>
<dbReference type="PANTHER" id="PTHR48445">
    <property type="entry name" value="OS02G0782100 PROTEIN"/>
    <property type="match status" value="1"/>
</dbReference>
<dbReference type="Pfam" id="PF25772">
    <property type="entry name" value="HEAT_RRP12_N"/>
    <property type="match status" value="1"/>
</dbReference>
<dbReference type="InterPro" id="IPR057860">
    <property type="entry name" value="HEAT_RRP12_N"/>
</dbReference>
<evidence type="ECO:0000313" key="3">
    <source>
        <dbReference type="Proteomes" id="UP000823775"/>
    </source>
</evidence>
<name>A0ABS8TMU6_DATST</name>
<keyword evidence="3" id="KW-1185">Reference proteome</keyword>
<protein>
    <recommendedName>
        <fullName evidence="1">RRP12 N-terminal HEAT domain-containing protein</fullName>
    </recommendedName>
</protein>
<evidence type="ECO:0000313" key="2">
    <source>
        <dbReference type="EMBL" id="MCD7472219.1"/>
    </source>
</evidence>
<organism evidence="2 3">
    <name type="scientific">Datura stramonium</name>
    <name type="common">Jimsonweed</name>
    <name type="synonym">Common thornapple</name>
    <dbReference type="NCBI Taxonomy" id="4076"/>
    <lineage>
        <taxon>Eukaryota</taxon>
        <taxon>Viridiplantae</taxon>
        <taxon>Streptophyta</taxon>
        <taxon>Embryophyta</taxon>
        <taxon>Tracheophyta</taxon>
        <taxon>Spermatophyta</taxon>
        <taxon>Magnoliopsida</taxon>
        <taxon>eudicotyledons</taxon>
        <taxon>Gunneridae</taxon>
        <taxon>Pentapetalae</taxon>
        <taxon>asterids</taxon>
        <taxon>lamiids</taxon>
        <taxon>Solanales</taxon>
        <taxon>Solanaceae</taxon>
        <taxon>Solanoideae</taxon>
        <taxon>Datureae</taxon>
        <taxon>Datura</taxon>
    </lineage>
</organism>
<dbReference type="EMBL" id="JACEIK010001792">
    <property type="protein sequence ID" value="MCD7472219.1"/>
    <property type="molecule type" value="Genomic_DNA"/>
</dbReference>
<feature type="domain" description="RRP12 N-terminal HEAT" evidence="1">
    <location>
        <begin position="3"/>
        <end position="211"/>
    </location>
</feature>
<dbReference type="Proteomes" id="UP000823775">
    <property type="component" value="Unassembled WGS sequence"/>
</dbReference>
<evidence type="ECO:0000259" key="1">
    <source>
        <dbReference type="Pfam" id="PF25772"/>
    </source>
</evidence>
<dbReference type="InterPro" id="IPR016024">
    <property type="entry name" value="ARM-type_fold"/>
</dbReference>
<reference evidence="2 3" key="1">
    <citation type="journal article" date="2021" name="BMC Genomics">
        <title>Datura genome reveals duplications of psychoactive alkaloid biosynthetic genes and high mutation rate following tissue culture.</title>
        <authorList>
            <person name="Rajewski A."/>
            <person name="Carter-House D."/>
            <person name="Stajich J."/>
            <person name="Litt A."/>
        </authorList>
    </citation>
    <scope>NUCLEOTIDE SEQUENCE [LARGE SCALE GENOMIC DNA]</scope>
    <source>
        <strain evidence="2">AR-01</strain>
    </source>
</reference>
<gene>
    <name evidence="2" type="ORF">HAX54_013238</name>
</gene>
<accession>A0ABS8TMU6</accession>
<dbReference type="PANTHER" id="PTHR48445:SF1">
    <property type="entry name" value="OS02G0782100 PROTEIN"/>
    <property type="match status" value="1"/>
</dbReference>
<proteinExistence type="predicted"/>
<dbReference type="SUPFAM" id="SSF48371">
    <property type="entry name" value="ARM repeat"/>
    <property type="match status" value="1"/>
</dbReference>
<sequence>MEHPFPENSSDDFCNTVLSQFCESNNEHHVHVCTVIGTMSQELRDQSFPLTPIAYFGATCSSLQSLYIAAPEGPPSHLIDALSTILSLVVPRINQAILRKKYEYLSDVMIQLLGLKTIGMEGIVSCLKCVTYLLVVGAKGNWSDVAQLYAVFIRYLTDDRQKVRKIAHNCLRDVLQNFQSSPMLAPLLAPASEAITNLFERSLLLAGGTTAHYGWSECSLYPSNSRSIPRSASGPLGFICYFSFCK</sequence>